<feature type="transmembrane region" description="Helical" evidence="18">
    <location>
        <begin position="231"/>
        <end position="256"/>
    </location>
</feature>
<evidence type="ECO:0000256" key="13">
    <source>
        <dbReference type="ARBA" id="ARBA00023136"/>
    </source>
</evidence>
<comment type="caution">
    <text evidence="18">Lacks conserved residue(s) required for the propagation of feature annotation.</text>
</comment>
<evidence type="ECO:0000256" key="14">
    <source>
        <dbReference type="ARBA" id="ARBA00023157"/>
    </source>
</evidence>
<dbReference type="PANTHER" id="PTHR32234:SF0">
    <property type="entry name" value="THIOL:DISULFIDE INTERCHANGE PROTEIN DSBD"/>
    <property type="match status" value="1"/>
</dbReference>
<comment type="catalytic activity">
    <reaction evidence="16 18">
        <text>[protein]-dithiol + NAD(+) = [protein]-disulfide + NADH + H(+)</text>
        <dbReference type="Rhea" id="RHEA:18749"/>
        <dbReference type="Rhea" id="RHEA-COMP:10593"/>
        <dbReference type="Rhea" id="RHEA-COMP:10594"/>
        <dbReference type="ChEBI" id="CHEBI:15378"/>
        <dbReference type="ChEBI" id="CHEBI:29950"/>
        <dbReference type="ChEBI" id="CHEBI:50058"/>
        <dbReference type="ChEBI" id="CHEBI:57540"/>
        <dbReference type="ChEBI" id="CHEBI:57945"/>
        <dbReference type="EC" id="1.8.1.8"/>
    </reaction>
</comment>
<evidence type="ECO:0000256" key="16">
    <source>
        <dbReference type="ARBA" id="ARBA00047388"/>
    </source>
</evidence>
<evidence type="ECO:0000256" key="6">
    <source>
        <dbReference type="ARBA" id="ARBA00022692"/>
    </source>
</evidence>
<dbReference type="Pfam" id="PF13899">
    <property type="entry name" value="Thioredoxin_7"/>
    <property type="match status" value="1"/>
</dbReference>
<keyword evidence="3 18" id="KW-0813">Transport</keyword>
<feature type="transmembrane region" description="Helical" evidence="18">
    <location>
        <begin position="406"/>
        <end position="430"/>
    </location>
</feature>
<keyword evidence="11 18" id="KW-0560">Oxidoreductase</keyword>
<dbReference type="CDD" id="cd02953">
    <property type="entry name" value="DsbDgamma"/>
    <property type="match status" value="1"/>
</dbReference>
<evidence type="ECO:0000256" key="11">
    <source>
        <dbReference type="ARBA" id="ARBA00023002"/>
    </source>
</evidence>
<dbReference type="PANTHER" id="PTHR32234">
    <property type="entry name" value="THIOL:DISULFIDE INTERCHANGE PROTEIN DSBD"/>
    <property type="match status" value="1"/>
</dbReference>
<dbReference type="Pfam" id="PF02683">
    <property type="entry name" value="DsbD_TM"/>
    <property type="match status" value="1"/>
</dbReference>
<gene>
    <name evidence="18" type="primary">dsbD</name>
    <name evidence="20" type="ORF">GV64_08610</name>
</gene>
<keyword evidence="21" id="KW-1185">Reference proteome</keyword>
<feature type="transmembrane region" description="Helical" evidence="18">
    <location>
        <begin position="442"/>
        <end position="464"/>
    </location>
</feature>
<name>A0A081K9H4_9GAMM</name>
<feature type="chain" id="PRO_5008981901" description="Thiol:disulfide interchange protein DsbD" evidence="18">
    <location>
        <begin position="25"/>
        <end position="613"/>
    </location>
</feature>
<evidence type="ECO:0000256" key="17">
    <source>
        <dbReference type="ARBA" id="ARBA00047804"/>
    </source>
</evidence>
<feature type="disulfide bond" description="Redox-active" evidence="18">
    <location>
        <begin position="135"/>
        <end position="141"/>
    </location>
</feature>
<dbReference type="Gene3D" id="3.40.30.10">
    <property type="entry name" value="Glutaredoxin"/>
    <property type="match status" value="1"/>
</dbReference>
<dbReference type="InterPro" id="IPR022910">
    <property type="entry name" value="Thiol_diS_interchange_DbsD"/>
</dbReference>
<keyword evidence="6 18" id="KW-0812">Transmembrane</keyword>
<dbReference type="GO" id="GO:0009055">
    <property type="term" value="F:electron transfer activity"/>
    <property type="evidence" value="ECO:0007669"/>
    <property type="project" value="UniProtKB-UniRule"/>
</dbReference>
<dbReference type="GO" id="GO:0017004">
    <property type="term" value="P:cytochrome complex assembly"/>
    <property type="evidence" value="ECO:0007669"/>
    <property type="project" value="UniProtKB-UniRule"/>
</dbReference>
<sequence precursor="true">MPTLSLRLIWPLLLGLLISLSAQASLTQLFGSDSSESPAFLPVEEAFRFTGRIEDNKAIIDVQVTPEHYLYKHRFTFTPITDISKLETAAYPDGEQIFDPYYNKELEIFSENFIVELPVNYSGNLPELEIGFQGCAKAGLCYPPHKLTIPLITQTEISEPPKAIKTSLSEMPGSENAFQQQLEHDSLPITLILFVLAGIGLSLTPCVLPMFPILSSLILGARELSKARTLILTLTYVLSMSITFATAGTLMGLFGASLNLQAKLQSPWLLVPMAILFVLLALSMFGLYELQLPARIRDKLSGNQQRSGSLYGAAVMGLLSALVVSPCVSAPLAGALIYISSTGDALFGGLTLFALGLGMGLPLFALAMGGRHWLPKSGSWMNGVRGLFGVLLLGVAIWMLERVIPATVTLFLWGSLLIGSGIFLGALHFPVDMAAETASRKLRQAIGILCLIYGTCLIVGAAMGNSDPLRPLYRQNSPSTSLISDKTVTSGFRTVTTVSELNSLLAEAASNQQPALVDLYADWCISCKIIERTVFPDPLVAEQLAAITLIKLDITDNTREHQQFLNQYQLFGPPAILFFDAAGLELPALKSQGEITAPQLHQKLLKLLHTLDV</sequence>
<dbReference type="HAMAP" id="MF_00399">
    <property type="entry name" value="DbsD"/>
    <property type="match status" value="1"/>
</dbReference>
<dbReference type="InterPro" id="IPR036249">
    <property type="entry name" value="Thioredoxin-like_sf"/>
</dbReference>
<dbReference type="GO" id="GO:0047134">
    <property type="term" value="F:protein-disulfide reductase [NAD(P)H] activity"/>
    <property type="evidence" value="ECO:0007669"/>
    <property type="project" value="UniProtKB-UniRule"/>
</dbReference>
<keyword evidence="10 18" id="KW-1133">Transmembrane helix</keyword>
<dbReference type="InterPro" id="IPR035671">
    <property type="entry name" value="DsbD_gamma"/>
</dbReference>
<feature type="domain" description="Thioredoxin" evidence="19">
    <location>
        <begin position="471"/>
        <end position="610"/>
    </location>
</feature>
<evidence type="ECO:0000256" key="7">
    <source>
        <dbReference type="ARBA" id="ARBA00022729"/>
    </source>
</evidence>
<evidence type="ECO:0000256" key="5">
    <source>
        <dbReference type="ARBA" id="ARBA00022519"/>
    </source>
</evidence>
<keyword evidence="8 18" id="KW-0201">Cytochrome c-type biogenesis</keyword>
<protein>
    <recommendedName>
        <fullName evidence="18">Thiol:disulfide interchange protein DsbD</fullName>
        <ecNumber evidence="18">1.8.1.8</ecNumber>
    </recommendedName>
    <alternativeName>
        <fullName evidence="18">Protein-disulfide reductase</fullName>
        <shortName evidence="18">Disulfide reductase</shortName>
    </alternativeName>
</protein>
<dbReference type="GO" id="GO:0045454">
    <property type="term" value="P:cell redox homeostasis"/>
    <property type="evidence" value="ECO:0007669"/>
    <property type="project" value="TreeGrafter"/>
</dbReference>
<dbReference type="SUPFAM" id="SSF74863">
    <property type="entry name" value="Thiol:disulfide interchange protein DsbD, N-terminal domain (DsbD-alpha)"/>
    <property type="match status" value="1"/>
</dbReference>
<evidence type="ECO:0000313" key="20">
    <source>
        <dbReference type="EMBL" id="KEI70800.1"/>
    </source>
</evidence>
<dbReference type="InterPro" id="IPR013766">
    <property type="entry name" value="Thioredoxin_domain"/>
</dbReference>
<evidence type="ECO:0000256" key="3">
    <source>
        <dbReference type="ARBA" id="ARBA00022448"/>
    </source>
</evidence>
<accession>A0A081K9H4</accession>
<dbReference type="eggNOG" id="COG4232">
    <property type="taxonomic scope" value="Bacteria"/>
</dbReference>
<dbReference type="AlphaFoldDB" id="A0A081K9H4"/>
<keyword evidence="15 18" id="KW-0676">Redox-active center</keyword>
<dbReference type="Pfam" id="PF11412">
    <property type="entry name" value="DsbD_N"/>
    <property type="match status" value="1"/>
</dbReference>
<comment type="similarity">
    <text evidence="2 18">Belongs to the thioredoxin family. DsbD subfamily.</text>
</comment>
<keyword evidence="7 18" id="KW-0732">Signal</keyword>
<feature type="transmembrane region" description="Helical" evidence="18">
    <location>
        <begin position="345"/>
        <end position="368"/>
    </location>
</feature>
<keyword evidence="13 18" id="KW-0472">Membrane</keyword>
<keyword evidence="4 18" id="KW-1003">Cell membrane</keyword>
<feature type="signal peptide" evidence="18">
    <location>
        <begin position="1"/>
        <end position="24"/>
    </location>
</feature>
<evidence type="ECO:0000256" key="12">
    <source>
        <dbReference type="ARBA" id="ARBA00023027"/>
    </source>
</evidence>
<proteinExistence type="inferred from homology"/>
<dbReference type="STRING" id="305900.GV64_08610"/>
<organism evidence="20 21">
    <name type="scientific">Endozoicomonas elysicola</name>
    <dbReference type="NCBI Taxonomy" id="305900"/>
    <lineage>
        <taxon>Bacteria</taxon>
        <taxon>Pseudomonadati</taxon>
        <taxon>Pseudomonadota</taxon>
        <taxon>Gammaproteobacteria</taxon>
        <taxon>Oceanospirillales</taxon>
        <taxon>Endozoicomonadaceae</taxon>
        <taxon>Endozoicomonas</taxon>
    </lineage>
</organism>
<dbReference type="SUPFAM" id="SSF52833">
    <property type="entry name" value="Thioredoxin-like"/>
    <property type="match status" value="1"/>
</dbReference>
<feature type="disulfide bond" description="Redox-active" evidence="18">
    <location>
        <begin position="524"/>
        <end position="527"/>
    </location>
</feature>
<evidence type="ECO:0000256" key="8">
    <source>
        <dbReference type="ARBA" id="ARBA00022748"/>
    </source>
</evidence>
<evidence type="ECO:0000256" key="1">
    <source>
        <dbReference type="ARBA" id="ARBA00004429"/>
    </source>
</evidence>
<dbReference type="InterPro" id="IPR028250">
    <property type="entry name" value="DsbDN"/>
</dbReference>
<comment type="catalytic activity">
    <reaction evidence="17 18">
        <text>[protein]-dithiol + NADP(+) = [protein]-disulfide + NADPH + H(+)</text>
        <dbReference type="Rhea" id="RHEA:18753"/>
        <dbReference type="Rhea" id="RHEA-COMP:10593"/>
        <dbReference type="Rhea" id="RHEA-COMP:10594"/>
        <dbReference type="ChEBI" id="CHEBI:15378"/>
        <dbReference type="ChEBI" id="CHEBI:29950"/>
        <dbReference type="ChEBI" id="CHEBI:50058"/>
        <dbReference type="ChEBI" id="CHEBI:57783"/>
        <dbReference type="ChEBI" id="CHEBI:58349"/>
        <dbReference type="EC" id="1.8.1.8"/>
    </reaction>
</comment>
<dbReference type="NCBIfam" id="NF001419">
    <property type="entry name" value="PRK00293.1"/>
    <property type="match status" value="1"/>
</dbReference>
<feature type="transmembrane region" description="Helical" evidence="18">
    <location>
        <begin position="268"/>
        <end position="288"/>
    </location>
</feature>
<comment type="function">
    <text evidence="18">Required to facilitate the formation of correct disulfide bonds in some periplasmic proteins and for the assembly of the periplasmic c-type cytochromes. Acts by transferring electrons from cytoplasmic thioredoxin to the periplasm. This transfer involves a cascade of disulfide bond formation and reduction steps.</text>
</comment>
<evidence type="ECO:0000259" key="19">
    <source>
        <dbReference type="PROSITE" id="PS51352"/>
    </source>
</evidence>
<feature type="transmembrane region" description="Helical" evidence="18">
    <location>
        <begin position="380"/>
        <end position="400"/>
    </location>
</feature>
<keyword evidence="5 18" id="KW-0997">Cell inner membrane</keyword>
<evidence type="ECO:0000256" key="2">
    <source>
        <dbReference type="ARBA" id="ARBA00007241"/>
    </source>
</evidence>
<evidence type="ECO:0000256" key="10">
    <source>
        <dbReference type="ARBA" id="ARBA00022989"/>
    </source>
</evidence>
<evidence type="ECO:0000256" key="4">
    <source>
        <dbReference type="ARBA" id="ARBA00022475"/>
    </source>
</evidence>
<comment type="caution">
    <text evidence="20">The sequence shown here is derived from an EMBL/GenBank/DDBJ whole genome shotgun (WGS) entry which is preliminary data.</text>
</comment>
<evidence type="ECO:0000313" key="21">
    <source>
        <dbReference type="Proteomes" id="UP000027997"/>
    </source>
</evidence>
<keyword evidence="12 18" id="KW-0520">NAD</keyword>
<dbReference type="RefSeq" id="WP_020580584.1">
    <property type="nucleotide sequence ID" value="NZ_JOJP01000001.1"/>
</dbReference>
<evidence type="ECO:0000256" key="15">
    <source>
        <dbReference type="ARBA" id="ARBA00023284"/>
    </source>
</evidence>
<feature type="transmembrane region" description="Helical" evidence="18">
    <location>
        <begin position="191"/>
        <end position="219"/>
    </location>
</feature>
<reference evidence="20 21" key="1">
    <citation type="submission" date="2014-06" db="EMBL/GenBank/DDBJ databases">
        <title>Whole Genome Sequences of Three Symbiotic Endozoicomonas Bacteria.</title>
        <authorList>
            <person name="Neave M.J."/>
            <person name="Apprill A."/>
            <person name="Voolstra C.R."/>
        </authorList>
    </citation>
    <scope>NUCLEOTIDE SEQUENCE [LARGE SCALE GENOMIC DNA]</scope>
    <source>
        <strain evidence="20 21">DSM 22380</strain>
    </source>
</reference>
<dbReference type="InterPro" id="IPR003834">
    <property type="entry name" value="Cyt_c_assmbl_TM_dom"/>
</dbReference>
<dbReference type="EC" id="1.8.1.8" evidence="18"/>
<dbReference type="Proteomes" id="UP000027997">
    <property type="component" value="Unassembled WGS sequence"/>
</dbReference>
<evidence type="ECO:0000256" key="9">
    <source>
        <dbReference type="ARBA" id="ARBA00022982"/>
    </source>
</evidence>
<dbReference type="PROSITE" id="PS51352">
    <property type="entry name" value="THIOREDOXIN_2"/>
    <property type="match status" value="1"/>
</dbReference>
<dbReference type="InterPro" id="IPR036929">
    <property type="entry name" value="DsbDN_sf"/>
</dbReference>
<comment type="subcellular location">
    <subcellularLocation>
        <location evidence="1 18">Cell inner membrane</location>
        <topology evidence="1 18">Multi-pass membrane protein</topology>
    </subcellularLocation>
</comment>
<dbReference type="EMBL" id="JOJP01000001">
    <property type="protein sequence ID" value="KEI70800.1"/>
    <property type="molecule type" value="Genomic_DNA"/>
</dbReference>
<keyword evidence="14 18" id="KW-1015">Disulfide bond</keyword>
<dbReference type="GO" id="GO:0005886">
    <property type="term" value="C:plasma membrane"/>
    <property type="evidence" value="ECO:0007669"/>
    <property type="project" value="UniProtKB-SubCell"/>
</dbReference>
<keyword evidence="9 18" id="KW-0249">Electron transport</keyword>
<dbReference type="Gene3D" id="2.60.40.1250">
    <property type="entry name" value="Thiol:disulfide interchange protein DsbD, N-terminal domain"/>
    <property type="match status" value="1"/>
</dbReference>
<feature type="transmembrane region" description="Helical" evidence="18">
    <location>
        <begin position="309"/>
        <end position="339"/>
    </location>
</feature>
<evidence type="ECO:0000256" key="18">
    <source>
        <dbReference type="HAMAP-Rule" id="MF_00399"/>
    </source>
</evidence>